<reference evidence="1 2" key="1">
    <citation type="submission" date="2023-01" db="EMBL/GenBank/DDBJ databases">
        <authorList>
            <person name="Whitehead M."/>
        </authorList>
    </citation>
    <scope>NUCLEOTIDE SEQUENCE [LARGE SCALE GENOMIC DNA]</scope>
</reference>
<dbReference type="AlphaFoldDB" id="A0AAV0VQS2"/>
<gene>
    <name evidence="1" type="ORF">MEUPH1_LOCUS2334</name>
</gene>
<protein>
    <submittedName>
        <fullName evidence="1">Uncharacterized protein</fullName>
    </submittedName>
</protein>
<comment type="caution">
    <text evidence="1">The sequence shown here is derived from an EMBL/GenBank/DDBJ whole genome shotgun (WGS) entry which is preliminary data.</text>
</comment>
<sequence length="193" mass="21999">MSYRCVSMPNMAAMCENSSAKLTDIGWRSTPNLKFNRTNDIRRPESSKNVDSKGFLDLRLCVSEPNIPVHPKLAGETAADIGWRSTPNLKFQQVTSDVRKLESSKNFDSKGFLDVRLCVSEPNIPVYPKLAGETAADIGWRSTPNLKFQQVTSDVRKQESPRHTRPRRSFWRQTKKFVRRFLCCCGSVDKIDQ</sequence>
<dbReference type="EMBL" id="CARXXK010000001">
    <property type="protein sequence ID" value="CAI6345302.1"/>
    <property type="molecule type" value="Genomic_DNA"/>
</dbReference>
<dbReference type="Proteomes" id="UP001160148">
    <property type="component" value="Unassembled WGS sequence"/>
</dbReference>
<accession>A0AAV0VQS2</accession>
<name>A0AAV0VQS2_9HEMI</name>
<organism evidence="1 2">
    <name type="scientific">Macrosiphum euphorbiae</name>
    <name type="common">potato aphid</name>
    <dbReference type="NCBI Taxonomy" id="13131"/>
    <lineage>
        <taxon>Eukaryota</taxon>
        <taxon>Metazoa</taxon>
        <taxon>Ecdysozoa</taxon>
        <taxon>Arthropoda</taxon>
        <taxon>Hexapoda</taxon>
        <taxon>Insecta</taxon>
        <taxon>Pterygota</taxon>
        <taxon>Neoptera</taxon>
        <taxon>Paraneoptera</taxon>
        <taxon>Hemiptera</taxon>
        <taxon>Sternorrhyncha</taxon>
        <taxon>Aphidomorpha</taxon>
        <taxon>Aphidoidea</taxon>
        <taxon>Aphididae</taxon>
        <taxon>Macrosiphini</taxon>
        <taxon>Macrosiphum</taxon>
    </lineage>
</organism>
<keyword evidence="2" id="KW-1185">Reference proteome</keyword>
<evidence type="ECO:0000313" key="1">
    <source>
        <dbReference type="EMBL" id="CAI6345302.1"/>
    </source>
</evidence>
<proteinExistence type="predicted"/>
<evidence type="ECO:0000313" key="2">
    <source>
        <dbReference type="Proteomes" id="UP001160148"/>
    </source>
</evidence>